<dbReference type="EMBL" id="CP011311">
    <property type="protein sequence ID" value="AKE38176.1"/>
    <property type="molecule type" value="Genomic_DNA"/>
</dbReference>
<dbReference type="Proteomes" id="UP000033566">
    <property type="component" value="Chromosome"/>
</dbReference>
<organism evidence="2 4">
    <name type="scientific">Corynebacterium camporealensis</name>
    <dbReference type="NCBI Taxonomy" id="161896"/>
    <lineage>
        <taxon>Bacteria</taxon>
        <taxon>Bacillati</taxon>
        <taxon>Actinomycetota</taxon>
        <taxon>Actinomycetes</taxon>
        <taxon>Mycobacteriales</taxon>
        <taxon>Corynebacteriaceae</taxon>
        <taxon>Corynebacterium</taxon>
    </lineage>
</organism>
<dbReference type="EMBL" id="CP011311">
    <property type="protein sequence ID" value="AKE39648.1"/>
    <property type="molecule type" value="Genomic_DNA"/>
</dbReference>
<dbReference type="GO" id="GO:0003677">
    <property type="term" value="F:DNA binding"/>
    <property type="evidence" value="ECO:0007669"/>
    <property type="project" value="InterPro"/>
</dbReference>
<accession>A0A0F6TA45</accession>
<dbReference type="Pfam" id="PF01609">
    <property type="entry name" value="DDE_Tnp_1"/>
    <property type="match status" value="1"/>
</dbReference>
<dbReference type="HOGENOM" id="CLU_073308_0_1_11"/>
<dbReference type="InterPro" id="IPR002559">
    <property type="entry name" value="Transposase_11"/>
</dbReference>
<dbReference type="KEGG" id="ccj:UL81_08490"/>
<dbReference type="GO" id="GO:0004803">
    <property type="term" value="F:transposase activity"/>
    <property type="evidence" value="ECO:0007669"/>
    <property type="project" value="InterPro"/>
</dbReference>
<evidence type="ECO:0000259" key="1">
    <source>
        <dbReference type="Pfam" id="PF01609"/>
    </source>
</evidence>
<keyword evidence="4" id="KW-1185">Reference proteome</keyword>
<dbReference type="PATRIC" id="fig|161896.4.peg.1661"/>
<evidence type="ECO:0000313" key="3">
    <source>
        <dbReference type="EMBL" id="AKE39648.1"/>
    </source>
</evidence>
<protein>
    <submittedName>
        <fullName evidence="2">Transposase family protein</fullName>
    </submittedName>
</protein>
<evidence type="ECO:0000313" key="4">
    <source>
        <dbReference type="Proteomes" id="UP000033566"/>
    </source>
</evidence>
<dbReference type="KEGG" id="ccj:UL81_00950"/>
<sequence>MIEFVENNIDTLATALYTTCDDYLNAHPELLPPRPKIGIQPQITDAEIITLAVMESLQGYTSQRHFIRHARKRFTSTFPYIPQQSGYNKRLRKLTTVMQHVMTHLATSTGLLNDDVWVVDSTPVECGRSRETVKRSDLAGYAEYGYCASHSRFFWGCRLHLISTLHGLPVGYALTGAKADERATLLAILETVPVIVSTGQVIMADKGYNGAWLEDELTTGGVELLRPARKGEKPRPGKQFLKPLRQTIESVFNTMKSQLHLEQHGSRTAGGLVCQVVKRLLALTAAIWHNHATGQPALRSLIAYDH</sequence>
<dbReference type="STRING" id="161896.UL81_00950"/>
<evidence type="ECO:0000313" key="2">
    <source>
        <dbReference type="EMBL" id="AKE38176.1"/>
    </source>
</evidence>
<feature type="domain" description="Transposase IS4-like" evidence="1">
    <location>
        <begin position="115"/>
        <end position="283"/>
    </location>
</feature>
<gene>
    <name evidence="2" type="ORF">UL81_00950</name>
    <name evidence="3" type="ORF">UL81_08490</name>
</gene>
<dbReference type="AlphaFoldDB" id="A0A0F6TA45"/>
<dbReference type="NCBIfam" id="NF033520">
    <property type="entry name" value="transpos_IS982"/>
    <property type="match status" value="1"/>
</dbReference>
<proteinExistence type="predicted"/>
<dbReference type="OrthoDB" id="4962032at2"/>
<reference evidence="2 4" key="1">
    <citation type="journal article" date="2015" name="Genome Announc.">
        <title>Complete Genome Sequence of Corynebacterium camporealensis DSM 44610, Isolated from the Milk of a Manchega Sheep with Subclinical Mastitis.</title>
        <authorList>
            <person name="Ruckert C."/>
            <person name="Albersmeier A."/>
            <person name="Winkler A."/>
            <person name="Tauch A."/>
        </authorList>
    </citation>
    <scope>NUCLEOTIDE SEQUENCE [LARGE SCALE GENOMIC DNA]</scope>
    <source>
        <strain evidence="2 4">DSM 44610</strain>
    </source>
</reference>
<name>A0A0F6TA45_9CORY</name>
<dbReference type="GO" id="GO:0006313">
    <property type="term" value="P:DNA transposition"/>
    <property type="evidence" value="ECO:0007669"/>
    <property type="project" value="InterPro"/>
</dbReference>